<evidence type="ECO:0000313" key="1">
    <source>
        <dbReference type="EMBL" id="KAK7333864.1"/>
    </source>
</evidence>
<dbReference type="AlphaFoldDB" id="A0AAN9LGP2"/>
<keyword evidence="2" id="KW-1185">Reference proteome</keyword>
<dbReference type="Proteomes" id="UP001374584">
    <property type="component" value="Unassembled WGS sequence"/>
</dbReference>
<organism evidence="1 2">
    <name type="scientific">Phaseolus coccineus</name>
    <name type="common">Scarlet runner bean</name>
    <name type="synonym">Phaseolus multiflorus</name>
    <dbReference type="NCBI Taxonomy" id="3886"/>
    <lineage>
        <taxon>Eukaryota</taxon>
        <taxon>Viridiplantae</taxon>
        <taxon>Streptophyta</taxon>
        <taxon>Embryophyta</taxon>
        <taxon>Tracheophyta</taxon>
        <taxon>Spermatophyta</taxon>
        <taxon>Magnoliopsida</taxon>
        <taxon>eudicotyledons</taxon>
        <taxon>Gunneridae</taxon>
        <taxon>Pentapetalae</taxon>
        <taxon>rosids</taxon>
        <taxon>fabids</taxon>
        <taxon>Fabales</taxon>
        <taxon>Fabaceae</taxon>
        <taxon>Papilionoideae</taxon>
        <taxon>50 kb inversion clade</taxon>
        <taxon>NPAAA clade</taxon>
        <taxon>indigoferoid/millettioid clade</taxon>
        <taxon>Phaseoleae</taxon>
        <taxon>Phaseolus</taxon>
    </lineage>
</organism>
<accession>A0AAN9LGP2</accession>
<dbReference type="EMBL" id="JAYMYR010000011">
    <property type="protein sequence ID" value="KAK7333864.1"/>
    <property type="molecule type" value="Genomic_DNA"/>
</dbReference>
<evidence type="ECO:0000313" key="2">
    <source>
        <dbReference type="Proteomes" id="UP001374584"/>
    </source>
</evidence>
<protein>
    <submittedName>
        <fullName evidence="1">Uncharacterized protein</fullName>
    </submittedName>
</protein>
<sequence>MCAWICLAMDLVRGPRRSSSMDSLLPSRPRRSLLGARRSSWSRRSSWFGPWLPWLDASYSTGKEEEGANDRGV</sequence>
<gene>
    <name evidence="1" type="ORF">VNO80_30644</name>
</gene>
<proteinExistence type="predicted"/>
<comment type="caution">
    <text evidence="1">The sequence shown here is derived from an EMBL/GenBank/DDBJ whole genome shotgun (WGS) entry which is preliminary data.</text>
</comment>
<reference evidence="1 2" key="1">
    <citation type="submission" date="2024-01" db="EMBL/GenBank/DDBJ databases">
        <title>The genomes of 5 underutilized Papilionoideae crops provide insights into root nodulation and disease resistanc.</title>
        <authorList>
            <person name="Jiang F."/>
        </authorList>
    </citation>
    <scope>NUCLEOTIDE SEQUENCE [LARGE SCALE GENOMIC DNA]</scope>
    <source>
        <strain evidence="1">JINMINGXINNONG_FW02</strain>
        <tissue evidence="1">Leaves</tissue>
    </source>
</reference>
<name>A0AAN9LGP2_PHACN</name>